<comment type="caution">
    <text evidence="3">The sequence shown here is derived from an EMBL/GenBank/DDBJ whole genome shotgun (WGS) entry which is preliminary data.</text>
</comment>
<dbReference type="InterPro" id="IPR024078">
    <property type="entry name" value="LmbE-like_dom_sf"/>
</dbReference>
<protein>
    <recommendedName>
        <fullName evidence="5">PIG-L family deacetylase</fullName>
    </recommendedName>
</protein>
<reference evidence="3" key="1">
    <citation type="journal article" date="2014" name="Int. J. Syst. Evol. Microbiol.">
        <title>Complete genome sequence of Corynebacterium casei LMG S-19264T (=DSM 44701T), isolated from a smear-ripened cheese.</title>
        <authorList>
            <consortium name="US DOE Joint Genome Institute (JGI-PGF)"/>
            <person name="Walter F."/>
            <person name="Albersmeier A."/>
            <person name="Kalinowski J."/>
            <person name="Ruckert C."/>
        </authorList>
    </citation>
    <scope>NUCLEOTIDE SEQUENCE</scope>
    <source>
        <strain evidence="3">JCM 4518</strain>
    </source>
</reference>
<evidence type="ECO:0000256" key="2">
    <source>
        <dbReference type="SAM" id="MobiDB-lite"/>
    </source>
</evidence>
<dbReference type="GO" id="GO:0016137">
    <property type="term" value="P:glycoside metabolic process"/>
    <property type="evidence" value="ECO:0007669"/>
    <property type="project" value="UniProtKB-ARBA"/>
</dbReference>
<dbReference type="PROSITE" id="PS51318">
    <property type="entry name" value="TAT"/>
    <property type="match status" value="1"/>
</dbReference>
<proteinExistence type="predicted"/>
<dbReference type="AlphaFoldDB" id="A0A918STY7"/>
<dbReference type="PANTHER" id="PTHR12993">
    <property type="entry name" value="N-ACETYLGLUCOSAMINYL-PHOSPHATIDYLINOSITOL DE-N-ACETYLASE-RELATED"/>
    <property type="match status" value="1"/>
</dbReference>
<evidence type="ECO:0000256" key="1">
    <source>
        <dbReference type="ARBA" id="ARBA00022833"/>
    </source>
</evidence>
<organism evidence="3 4">
    <name type="scientific">Streptomyces termitum</name>
    <dbReference type="NCBI Taxonomy" id="67368"/>
    <lineage>
        <taxon>Bacteria</taxon>
        <taxon>Bacillati</taxon>
        <taxon>Actinomycetota</taxon>
        <taxon>Actinomycetes</taxon>
        <taxon>Kitasatosporales</taxon>
        <taxon>Streptomycetaceae</taxon>
        <taxon>Streptomyces</taxon>
    </lineage>
</organism>
<dbReference type="PROSITE" id="PS51257">
    <property type="entry name" value="PROKAR_LIPOPROTEIN"/>
    <property type="match status" value="1"/>
</dbReference>
<accession>A0A918STY7</accession>
<dbReference type="InterPro" id="IPR003737">
    <property type="entry name" value="GlcNAc_PI_deacetylase-related"/>
</dbReference>
<evidence type="ECO:0008006" key="5">
    <source>
        <dbReference type="Google" id="ProtNLM"/>
    </source>
</evidence>
<reference evidence="3" key="2">
    <citation type="submission" date="2020-09" db="EMBL/GenBank/DDBJ databases">
        <authorList>
            <person name="Sun Q."/>
            <person name="Ohkuma M."/>
        </authorList>
    </citation>
    <scope>NUCLEOTIDE SEQUENCE</scope>
    <source>
        <strain evidence="3">JCM 4518</strain>
    </source>
</reference>
<keyword evidence="4" id="KW-1185">Reference proteome</keyword>
<dbReference type="InterPro" id="IPR006311">
    <property type="entry name" value="TAT_signal"/>
</dbReference>
<dbReference type="SUPFAM" id="SSF89372">
    <property type="entry name" value="Fucose-specific lectin"/>
    <property type="match status" value="1"/>
</dbReference>
<dbReference type="GO" id="GO:0016811">
    <property type="term" value="F:hydrolase activity, acting on carbon-nitrogen (but not peptide) bonds, in linear amides"/>
    <property type="evidence" value="ECO:0007669"/>
    <property type="project" value="TreeGrafter"/>
</dbReference>
<gene>
    <name evidence="3" type="ORF">GCM10010305_09070</name>
</gene>
<dbReference type="Proteomes" id="UP000644020">
    <property type="component" value="Unassembled WGS sequence"/>
</dbReference>
<feature type="region of interest" description="Disordered" evidence="2">
    <location>
        <begin position="249"/>
        <end position="278"/>
    </location>
</feature>
<feature type="compositionally biased region" description="Pro residues" evidence="2">
    <location>
        <begin position="40"/>
        <end position="51"/>
    </location>
</feature>
<keyword evidence="1" id="KW-0862">Zinc</keyword>
<dbReference type="Gene3D" id="2.120.10.70">
    <property type="entry name" value="Fucose-specific lectin"/>
    <property type="match status" value="1"/>
</dbReference>
<dbReference type="EMBL" id="BMUL01000002">
    <property type="protein sequence ID" value="GHA69115.1"/>
    <property type="molecule type" value="Genomic_DNA"/>
</dbReference>
<evidence type="ECO:0000313" key="4">
    <source>
        <dbReference type="Proteomes" id="UP000644020"/>
    </source>
</evidence>
<sequence>MGRWTALDDTAPSRRRLLLAAAVTAVAGAVGGCSGRSAPGPAPGPRGPAAPPVRRIAGTGPAPGAGFAPAGPPAVLQILAHPDDDLFFMNPDLVRDLSAGTPVTSVYVTDGGAFGRNAAPGGPPARPNVPAYVSARQQGLRQAYARMLGAPLFTPWDRSALPLPGGRQAEVDRLVHRGRCAELVFLGLRMHAANGGTPVNLTRLWDGPGVNLPTRPAPESPVRRSFSYGRRDLVDVLVHLLSRTRPTLVRTLDPDPDAQVHDRRHPRGSDQPGYSDHPDHTAAGLFAWAALARWGGRDRARPFQTEAYRGYYNQRWPHNLPPSAVALKARYLDAYGGDPRWPCGNPSGCGDYALGGNAALASRKGWIRSTHPRHPGAGPRVLTGPGGRLSVYGVLGTRLARWRSGPSAGTFGPPEDLGGGPLAPALSVVRAPDGRHLVFGLRFTSLGGPAARNLREVVLLRQRTPGGGFETSWLGLGSPETVPRRTRLTGAPTAVTDADGRVHLFVRNGDRGVCARVLDTDGRWSPWYVLPGGDVQEGLAATVDGRGLVHLFGASAERIEHWAQRTPGGPLHRGTRPPDGCPGDVPDAVTAPDGSVLLCYRRAEGDGVVVARLAPGRGRRWRTVARPSIPGYGRIGLAPSGGDLLLVPVGADRRPAYDLTGGRVLAAGSPAAAPQVGAPALLVHPDGTAATVSLSLSCVPALTPLRPPAPA</sequence>
<feature type="region of interest" description="Disordered" evidence="2">
    <location>
        <begin position="35"/>
        <end position="54"/>
    </location>
</feature>
<dbReference type="Pfam" id="PF02585">
    <property type="entry name" value="PIG-L"/>
    <property type="match status" value="1"/>
</dbReference>
<dbReference type="Gene3D" id="3.40.50.10320">
    <property type="entry name" value="LmbE-like"/>
    <property type="match status" value="1"/>
</dbReference>
<evidence type="ECO:0000313" key="3">
    <source>
        <dbReference type="EMBL" id="GHA69115.1"/>
    </source>
</evidence>
<name>A0A918STY7_9ACTN</name>
<dbReference type="PANTHER" id="PTHR12993:SF26">
    <property type="entry name" value="1D-MYO-INOSITOL 2-ACETAMIDO-2-DEOXY-ALPHA-D-GLUCOPYRANOSIDE DEACETYLASE"/>
    <property type="match status" value="1"/>
</dbReference>
<dbReference type="SUPFAM" id="SSF102588">
    <property type="entry name" value="LmbE-like"/>
    <property type="match status" value="1"/>
</dbReference>
<dbReference type="RefSeq" id="WP_189975193.1">
    <property type="nucleotide sequence ID" value="NZ_BMUL01000002.1"/>
</dbReference>